<protein>
    <submittedName>
        <fullName evidence="1">Uncharacterized protein</fullName>
    </submittedName>
</protein>
<organism evidence="1">
    <name type="scientific">Opuntia streptacantha</name>
    <name type="common">Prickly pear cactus</name>
    <name type="synonym">Opuntia cardona</name>
    <dbReference type="NCBI Taxonomy" id="393608"/>
    <lineage>
        <taxon>Eukaryota</taxon>
        <taxon>Viridiplantae</taxon>
        <taxon>Streptophyta</taxon>
        <taxon>Embryophyta</taxon>
        <taxon>Tracheophyta</taxon>
        <taxon>Spermatophyta</taxon>
        <taxon>Magnoliopsida</taxon>
        <taxon>eudicotyledons</taxon>
        <taxon>Gunneridae</taxon>
        <taxon>Pentapetalae</taxon>
        <taxon>Caryophyllales</taxon>
        <taxon>Cactineae</taxon>
        <taxon>Cactaceae</taxon>
        <taxon>Opuntioideae</taxon>
        <taxon>Opuntia</taxon>
    </lineage>
</organism>
<sequence length="148" mass="16296">MDDELQVLTKTCIMSSLREGGLSASALFKATQAFFLRSASGAPMITEIIPCRLEIMPGIRNAHKASSFNSCWPMFSVMSSKKLIACFFMVKGSFPRENMYCSMPIADHLLLCILLSSTLRAPKSCSAAWATVTDIWPQRTESTAPCLM</sequence>
<accession>A0A7C9ERV2</accession>
<reference evidence="1" key="2">
    <citation type="submission" date="2020-07" db="EMBL/GenBank/DDBJ databases">
        <authorList>
            <person name="Vera ALvarez R."/>
            <person name="Arias-Moreno D.M."/>
            <person name="Jimenez-Jacinto V."/>
            <person name="Jimenez-Bremont J.F."/>
            <person name="Swaminathan K."/>
            <person name="Moose S.P."/>
            <person name="Guerrero-Gonzalez M.L."/>
            <person name="Marino-Ramirez L."/>
            <person name="Landsman D."/>
            <person name="Rodriguez-Kessler M."/>
            <person name="Delgado-Sanchez P."/>
        </authorList>
    </citation>
    <scope>NUCLEOTIDE SEQUENCE</scope>
    <source>
        <tissue evidence="1">Cladode</tissue>
    </source>
</reference>
<proteinExistence type="predicted"/>
<evidence type="ECO:0000313" key="1">
    <source>
        <dbReference type="EMBL" id="MBA4666644.1"/>
    </source>
</evidence>
<reference evidence="1" key="1">
    <citation type="journal article" date="2013" name="J. Plant Res.">
        <title>Effect of fungi and light on seed germination of three Opuntia species from semiarid lands of central Mexico.</title>
        <authorList>
            <person name="Delgado-Sanchez P."/>
            <person name="Jimenez-Bremont J.F."/>
            <person name="Guerrero-Gonzalez Mde L."/>
            <person name="Flores J."/>
        </authorList>
    </citation>
    <scope>NUCLEOTIDE SEQUENCE</scope>
    <source>
        <tissue evidence="1">Cladode</tissue>
    </source>
</reference>
<name>A0A7C9ERV2_OPUST</name>
<dbReference type="AlphaFoldDB" id="A0A7C9ERV2"/>
<dbReference type="EMBL" id="GISG01232270">
    <property type="protein sequence ID" value="MBA4666644.1"/>
    <property type="molecule type" value="Transcribed_RNA"/>
</dbReference>